<dbReference type="AlphaFoldDB" id="A0A2H0BH35"/>
<dbReference type="SUPFAM" id="SSF50104">
    <property type="entry name" value="Translation proteins SH3-like domain"/>
    <property type="match status" value="1"/>
</dbReference>
<proteinExistence type="inferred from homology"/>
<dbReference type="NCBIfam" id="TIGR01024">
    <property type="entry name" value="rplS_bact"/>
    <property type="match status" value="1"/>
</dbReference>
<dbReference type="GO" id="GO:0006412">
    <property type="term" value="P:translation"/>
    <property type="evidence" value="ECO:0007669"/>
    <property type="project" value="InterPro"/>
</dbReference>
<evidence type="ECO:0000313" key="5">
    <source>
        <dbReference type="EMBL" id="PIP56879.1"/>
    </source>
</evidence>
<dbReference type="PRINTS" id="PR00061">
    <property type="entry name" value="RIBOSOMALL19"/>
</dbReference>
<dbReference type="InterPro" id="IPR001857">
    <property type="entry name" value="Ribosomal_bL19"/>
</dbReference>
<evidence type="ECO:0000256" key="1">
    <source>
        <dbReference type="ARBA" id="ARBA00005781"/>
    </source>
</evidence>
<comment type="similarity">
    <text evidence="1 4">Belongs to the bacterial ribosomal protein bL19 family.</text>
</comment>
<dbReference type="InterPro" id="IPR008991">
    <property type="entry name" value="Translation_prot_SH3-like_sf"/>
</dbReference>
<evidence type="ECO:0000313" key="6">
    <source>
        <dbReference type="Proteomes" id="UP000228495"/>
    </source>
</evidence>
<dbReference type="InterPro" id="IPR038657">
    <property type="entry name" value="Ribosomal_bL19_sf"/>
</dbReference>
<dbReference type="GO" id="GO:0022625">
    <property type="term" value="C:cytosolic large ribosomal subunit"/>
    <property type="evidence" value="ECO:0007669"/>
    <property type="project" value="TreeGrafter"/>
</dbReference>
<comment type="caution">
    <text evidence="5">The sequence shown here is derived from an EMBL/GenBank/DDBJ whole genome shotgun (WGS) entry which is preliminary data.</text>
</comment>
<accession>A0A2H0BH35</accession>
<comment type="function">
    <text evidence="4">This protein is located at the 30S-50S ribosomal subunit interface and may play a role in the structure and function of the aminoacyl-tRNA binding site.</text>
</comment>
<dbReference type="PANTHER" id="PTHR15680">
    <property type="entry name" value="RIBOSOMAL PROTEIN L19"/>
    <property type="match status" value="1"/>
</dbReference>
<dbReference type="Proteomes" id="UP000228495">
    <property type="component" value="Unassembled WGS sequence"/>
</dbReference>
<gene>
    <name evidence="5" type="primary">rplS</name>
    <name evidence="5" type="ORF">COX05_00730</name>
</gene>
<dbReference type="EMBL" id="PCSU01000008">
    <property type="protein sequence ID" value="PIP56879.1"/>
    <property type="molecule type" value="Genomic_DNA"/>
</dbReference>
<protein>
    <recommendedName>
        <fullName evidence="4">50S ribosomal protein L19</fullName>
    </recommendedName>
</protein>
<organism evidence="5 6">
    <name type="scientific">candidate division WWE3 bacterium CG22_combo_CG10-13_8_21_14_all_39_12</name>
    <dbReference type="NCBI Taxonomy" id="1975094"/>
    <lineage>
        <taxon>Bacteria</taxon>
        <taxon>Katanobacteria</taxon>
    </lineage>
</organism>
<sequence length="110" mass="12606">MQNQEKVNPRFDFNVGDTVIVSSLIAEGEKTRTQKFEGVVIAQKGTGITRTFMVRRVGTDEIGIERIFPEFSPLVENVEVKRKGAPRRSKLYFLRDRKGRRATYVKASKE</sequence>
<keyword evidence="2 5" id="KW-0689">Ribosomal protein</keyword>
<dbReference type="Gene3D" id="2.30.30.790">
    <property type="match status" value="1"/>
</dbReference>
<reference evidence="5 6" key="1">
    <citation type="submission" date="2017-09" db="EMBL/GenBank/DDBJ databases">
        <title>Depth-based differentiation of microbial function through sediment-hosted aquifers and enrichment of novel symbionts in the deep terrestrial subsurface.</title>
        <authorList>
            <person name="Probst A.J."/>
            <person name="Ladd B."/>
            <person name="Jarett J.K."/>
            <person name="Geller-Mcgrath D.E."/>
            <person name="Sieber C.M."/>
            <person name="Emerson J.B."/>
            <person name="Anantharaman K."/>
            <person name="Thomas B.C."/>
            <person name="Malmstrom R."/>
            <person name="Stieglmeier M."/>
            <person name="Klingl A."/>
            <person name="Woyke T."/>
            <person name="Ryan C.M."/>
            <person name="Banfield J.F."/>
        </authorList>
    </citation>
    <scope>NUCLEOTIDE SEQUENCE [LARGE SCALE GENOMIC DNA]</scope>
    <source>
        <strain evidence="5">CG22_combo_CG10-13_8_21_14_all_39_12</strain>
    </source>
</reference>
<dbReference type="Pfam" id="PF01245">
    <property type="entry name" value="Ribosomal_L19"/>
    <property type="match status" value="1"/>
</dbReference>
<keyword evidence="3 4" id="KW-0687">Ribonucleoprotein</keyword>
<name>A0A2H0BH35_UNCKA</name>
<evidence type="ECO:0000256" key="4">
    <source>
        <dbReference type="RuleBase" id="RU000559"/>
    </source>
</evidence>
<dbReference type="PANTHER" id="PTHR15680:SF9">
    <property type="entry name" value="LARGE RIBOSOMAL SUBUNIT PROTEIN BL19M"/>
    <property type="match status" value="1"/>
</dbReference>
<dbReference type="PIRSF" id="PIRSF002191">
    <property type="entry name" value="Ribosomal_L19"/>
    <property type="match status" value="1"/>
</dbReference>
<evidence type="ECO:0000256" key="3">
    <source>
        <dbReference type="ARBA" id="ARBA00023274"/>
    </source>
</evidence>
<dbReference type="GO" id="GO:0003735">
    <property type="term" value="F:structural constituent of ribosome"/>
    <property type="evidence" value="ECO:0007669"/>
    <property type="project" value="InterPro"/>
</dbReference>
<evidence type="ECO:0000256" key="2">
    <source>
        <dbReference type="ARBA" id="ARBA00022980"/>
    </source>
</evidence>